<evidence type="ECO:0000259" key="4">
    <source>
        <dbReference type="PROSITE" id="PS51071"/>
    </source>
</evidence>
<evidence type="ECO:0000256" key="2">
    <source>
        <dbReference type="ARBA" id="ARBA00023125"/>
    </source>
</evidence>
<keyword evidence="2" id="KW-0238">DNA-binding</keyword>
<dbReference type="Proteomes" id="UP001161691">
    <property type="component" value="Unassembled WGS sequence"/>
</dbReference>
<dbReference type="InterPro" id="IPR001347">
    <property type="entry name" value="SIS_dom"/>
</dbReference>
<dbReference type="SUPFAM" id="SSF46689">
    <property type="entry name" value="Homeodomain-like"/>
    <property type="match status" value="1"/>
</dbReference>
<protein>
    <submittedName>
        <fullName evidence="6">MurR/RpiR family transcriptional regulator</fullName>
    </submittedName>
</protein>
<dbReference type="PANTHER" id="PTHR30514:SF1">
    <property type="entry name" value="HTH-TYPE TRANSCRIPTIONAL REGULATOR HEXR-RELATED"/>
    <property type="match status" value="1"/>
</dbReference>
<dbReference type="Pfam" id="PF01380">
    <property type="entry name" value="SIS"/>
    <property type="match status" value="1"/>
</dbReference>
<dbReference type="Pfam" id="PF01418">
    <property type="entry name" value="HTH_6"/>
    <property type="match status" value="1"/>
</dbReference>
<feature type="domain" description="SIS" evidence="5">
    <location>
        <begin position="131"/>
        <end position="271"/>
    </location>
</feature>
<keyword evidence="7" id="KW-1185">Reference proteome</keyword>
<evidence type="ECO:0000256" key="1">
    <source>
        <dbReference type="ARBA" id="ARBA00023015"/>
    </source>
</evidence>
<evidence type="ECO:0000256" key="3">
    <source>
        <dbReference type="ARBA" id="ARBA00023163"/>
    </source>
</evidence>
<dbReference type="InterPro" id="IPR047640">
    <property type="entry name" value="RpiR-like"/>
</dbReference>
<reference evidence="6" key="1">
    <citation type="submission" date="2023-04" db="EMBL/GenBank/DDBJ databases">
        <title>Comparative genomic analysis of Cohnella hashimotonis sp. nov., isolated from the International Space Station.</title>
        <authorList>
            <person name="Venkateswaran K."/>
            <person name="Simpson A."/>
        </authorList>
    </citation>
    <scope>NUCLEOTIDE SEQUENCE</scope>
    <source>
        <strain evidence="6">F6_2S_P_1</strain>
    </source>
</reference>
<dbReference type="PROSITE" id="PS51464">
    <property type="entry name" value="SIS"/>
    <property type="match status" value="1"/>
</dbReference>
<evidence type="ECO:0000313" key="6">
    <source>
        <dbReference type="EMBL" id="MDI4648860.1"/>
    </source>
</evidence>
<dbReference type="SUPFAM" id="SSF53697">
    <property type="entry name" value="SIS domain"/>
    <property type="match status" value="1"/>
</dbReference>
<dbReference type="InterPro" id="IPR046348">
    <property type="entry name" value="SIS_dom_sf"/>
</dbReference>
<dbReference type="PANTHER" id="PTHR30514">
    <property type="entry name" value="GLUCOKINASE"/>
    <property type="match status" value="1"/>
</dbReference>
<dbReference type="Gene3D" id="3.40.50.10490">
    <property type="entry name" value="Glucose-6-phosphate isomerase like protein, domain 1"/>
    <property type="match status" value="1"/>
</dbReference>
<evidence type="ECO:0000259" key="5">
    <source>
        <dbReference type="PROSITE" id="PS51464"/>
    </source>
</evidence>
<feature type="domain" description="HTH rpiR-type" evidence="4">
    <location>
        <begin position="11"/>
        <end position="87"/>
    </location>
</feature>
<dbReference type="InterPro" id="IPR035472">
    <property type="entry name" value="RpiR-like_SIS"/>
</dbReference>
<dbReference type="InterPro" id="IPR000281">
    <property type="entry name" value="HTH_RpiR"/>
</dbReference>
<accession>A0ABT6TQ26</accession>
<name>A0ABT6TQ26_9BACL</name>
<dbReference type="InterPro" id="IPR009057">
    <property type="entry name" value="Homeodomain-like_sf"/>
</dbReference>
<sequence length="289" mass="31529">MSKPKGTSGGANTLLVLSSIYNSLTRTEKKIADVIQQDPEAVVYITLTDLAEKAGTGETSVLRLCRKIGFKGYQEFKLSLAQDLVVPVRNVHSEIEETDDIRAMATKITAENTKAIENTLNMLDTTQMERAIDAIGAARKIYFFGVGSSGNTALDAKYRFMRLGYDTEAVIDPHMMAMTAALMQDGDVVFAVSTTGSTKDIVDAVRLAKQKSVFLICLTSHLRSPLTQFADVVLLSKSRETPLQGGAFSSKLSQIHVLDVLSTATAIRFKDKAYEALGRTSKSVLDKIY</sequence>
<dbReference type="EMBL" id="JAGRPV010000001">
    <property type="protein sequence ID" value="MDI4648860.1"/>
    <property type="molecule type" value="Genomic_DNA"/>
</dbReference>
<dbReference type="PROSITE" id="PS51071">
    <property type="entry name" value="HTH_RPIR"/>
    <property type="match status" value="1"/>
</dbReference>
<keyword evidence="3" id="KW-0804">Transcription</keyword>
<dbReference type="InterPro" id="IPR036388">
    <property type="entry name" value="WH-like_DNA-bd_sf"/>
</dbReference>
<keyword evidence="1" id="KW-0805">Transcription regulation</keyword>
<dbReference type="CDD" id="cd05013">
    <property type="entry name" value="SIS_RpiR"/>
    <property type="match status" value="1"/>
</dbReference>
<organism evidence="6 7">
    <name type="scientific">Cohnella hashimotonis</name>
    <dbReference type="NCBI Taxonomy" id="2826895"/>
    <lineage>
        <taxon>Bacteria</taxon>
        <taxon>Bacillati</taxon>
        <taxon>Bacillota</taxon>
        <taxon>Bacilli</taxon>
        <taxon>Bacillales</taxon>
        <taxon>Paenibacillaceae</taxon>
        <taxon>Cohnella</taxon>
    </lineage>
</organism>
<dbReference type="Gene3D" id="1.10.10.10">
    <property type="entry name" value="Winged helix-like DNA-binding domain superfamily/Winged helix DNA-binding domain"/>
    <property type="match status" value="1"/>
</dbReference>
<evidence type="ECO:0000313" key="7">
    <source>
        <dbReference type="Proteomes" id="UP001161691"/>
    </source>
</evidence>
<dbReference type="RefSeq" id="WP_282911541.1">
    <property type="nucleotide sequence ID" value="NZ_JAGRPV010000001.1"/>
</dbReference>
<proteinExistence type="predicted"/>
<gene>
    <name evidence="6" type="ORF">KB449_28235</name>
</gene>
<comment type="caution">
    <text evidence="6">The sequence shown here is derived from an EMBL/GenBank/DDBJ whole genome shotgun (WGS) entry which is preliminary data.</text>
</comment>